<dbReference type="InterPro" id="IPR050384">
    <property type="entry name" value="Endophilin_SH3RF"/>
</dbReference>
<feature type="domain" description="SH3" evidence="7">
    <location>
        <begin position="88"/>
        <end position="147"/>
    </location>
</feature>
<feature type="compositionally biased region" description="Basic and acidic residues" evidence="6">
    <location>
        <begin position="447"/>
        <end position="476"/>
    </location>
</feature>
<feature type="domain" description="SH3" evidence="7">
    <location>
        <begin position="1"/>
        <end position="57"/>
    </location>
</feature>
<sequence length="585" mass="65371">MEAIVEYSYVAHEPDELTLRKGDIIKDVKVTAGGWWEGTLRDKRGMFPDNFVKVIEPSPNSHSSKNETKINNGTIKKDENLMRNGGSSGRKYCKVLFNYEPCNEDELELMPQDSIEFLEEVEEGWWRGRLHGRVGVFPSNFVTSPSPEEAERPSGSIERTTKELCLVLFSYEALNEDELTINEGEIVTIISRNVADKGWWKGEIHGKIGLFPDNFVKLIEVNQDNNNEDWHDTNQSSSKSSSMKNHSVHKKSEKAHARKRLDLRSGLSNIDNMSSRKISDSTISSSSSSLSSTSTMSSSRVMMQGDLKPSSSTTTSLKKINDNLLTETVDSLTESCINEELDGIERGEGAPLSHLTASRAKAPRRRLPSSQHVRGQTTTSINNLSLTNSTESVIDNNLTNGSIDTVDQIRATNDDNDNNDDDNINSNNNSNDNVISKTRRKTAPWMEELKMNQMEKRKSGINDNNKIDKPDSVVKKERSHHPRPPLPELPPKLINDDNNINVATVELRQKNKDKEINIKTESSNVSPTMTSVTMPSGTTPTYVPYKLFSQLLDRVVALEQKHTVLQQTVAQLTEQLGASSGAKKL</sequence>
<dbReference type="Gene3D" id="2.30.30.40">
    <property type="entry name" value="SH3 Domains"/>
    <property type="match status" value="3"/>
</dbReference>
<evidence type="ECO:0000256" key="4">
    <source>
        <dbReference type="ARBA" id="ARBA00023136"/>
    </source>
</evidence>
<dbReference type="PRINTS" id="PR00452">
    <property type="entry name" value="SH3DOMAIN"/>
</dbReference>
<dbReference type="CDD" id="cd11873">
    <property type="entry name" value="SH3_CD2AP-like_1"/>
    <property type="match status" value="1"/>
</dbReference>
<feature type="compositionally biased region" description="Low complexity" evidence="6">
    <location>
        <begin position="280"/>
        <end position="299"/>
    </location>
</feature>
<organism evidence="8 9">
    <name type="scientific">Aphidius gifuensis</name>
    <name type="common">Parasitoid wasp</name>
    <dbReference type="NCBI Taxonomy" id="684658"/>
    <lineage>
        <taxon>Eukaryota</taxon>
        <taxon>Metazoa</taxon>
        <taxon>Ecdysozoa</taxon>
        <taxon>Arthropoda</taxon>
        <taxon>Hexapoda</taxon>
        <taxon>Insecta</taxon>
        <taxon>Pterygota</taxon>
        <taxon>Neoptera</taxon>
        <taxon>Endopterygota</taxon>
        <taxon>Hymenoptera</taxon>
        <taxon>Apocrita</taxon>
        <taxon>Ichneumonoidea</taxon>
        <taxon>Braconidae</taxon>
        <taxon>Aphidiinae</taxon>
        <taxon>Aphidius</taxon>
    </lineage>
</organism>
<evidence type="ECO:0000313" key="9">
    <source>
        <dbReference type="Proteomes" id="UP000639338"/>
    </source>
</evidence>
<dbReference type="SUPFAM" id="SSF50044">
    <property type="entry name" value="SH3-domain"/>
    <property type="match status" value="3"/>
</dbReference>
<evidence type="ECO:0000259" key="7">
    <source>
        <dbReference type="PROSITE" id="PS50002"/>
    </source>
</evidence>
<dbReference type="SMART" id="SM00326">
    <property type="entry name" value="SH3"/>
    <property type="match status" value="3"/>
</dbReference>
<dbReference type="InterPro" id="IPR036028">
    <property type="entry name" value="SH3-like_dom_sf"/>
</dbReference>
<feature type="compositionally biased region" description="Acidic residues" evidence="6">
    <location>
        <begin position="414"/>
        <end position="423"/>
    </location>
</feature>
<evidence type="ECO:0000256" key="5">
    <source>
        <dbReference type="PROSITE-ProRule" id="PRU00192"/>
    </source>
</evidence>
<feature type="region of interest" description="Disordered" evidence="6">
    <location>
        <begin position="226"/>
        <end position="315"/>
    </location>
</feature>
<feature type="region of interest" description="Disordered" evidence="6">
    <location>
        <begin position="410"/>
        <end position="492"/>
    </location>
</feature>
<accession>A0A834XIY0</accession>
<dbReference type="PANTHER" id="PTHR14167:SF81">
    <property type="entry name" value="ENDOPHILIN-A"/>
    <property type="match status" value="1"/>
</dbReference>
<feature type="domain" description="SH3" evidence="7">
    <location>
        <begin position="160"/>
        <end position="221"/>
    </location>
</feature>
<comment type="subcellular location">
    <subcellularLocation>
        <location evidence="1">Membrane</location>
        <topology evidence="1">Peripheral membrane protein</topology>
    </subcellularLocation>
</comment>
<keyword evidence="9" id="KW-1185">Reference proteome</keyword>
<dbReference type="Pfam" id="PF14604">
    <property type="entry name" value="SH3_9"/>
    <property type="match status" value="2"/>
</dbReference>
<gene>
    <name evidence="8" type="ORF">HCN44_003580</name>
</gene>
<evidence type="ECO:0000256" key="3">
    <source>
        <dbReference type="ARBA" id="ARBA00023054"/>
    </source>
</evidence>
<name>A0A834XIY0_APHGI</name>
<evidence type="ECO:0000256" key="2">
    <source>
        <dbReference type="ARBA" id="ARBA00022443"/>
    </source>
</evidence>
<dbReference type="EMBL" id="JACMRX010000006">
    <property type="protein sequence ID" value="KAF7987717.1"/>
    <property type="molecule type" value="Genomic_DNA"/>
</dbReference>
<dbReference type="Pfam" id="PF00018">
    <property type="entry name" value="SH3_1"/>
    <property type="match status" value="1"/>
</dbReference>
<comment type="caution">
    <text evidence="8">The sequence shown here is derived from an EMBL/GenBank/DDBJ whole genome shotgun (WGS) entry which is preliminary data.</text>
</comment>
<evidence type="ECO:0000313" key="8">
    <source>
        <dbReference type="EMBL" id="KAF7987717.1"/>
    </source>
</evidence>
<reference evidence="8 9" key="1">
    <citation type="submission" date="2020-08" db="EMBL/GenBank/DDBJ databases">
        <title>Aphidius gifuensis genome sequencing and assembly.</title>
        <authorList>
            <person name="Du Z."/>
        </authorList>
    </citation>
    <scope>NUCLEOTIDE SEQUENCE [LARGE SCALE GENOMIC DNA]</scope>
    <source>
        <strain evidence="8">YNYX2018</strain>
        <tissue evidence="8">Adults</tissue>
    </source>
</reference>
<evidence type="ECO:0000256" key="1">
    <source>
        <dbReference type="ARBA" id="ARBA00004170"/>
    </source>
</evidence>
<keyword evidence="2 5" id="KW-0728">SH3 domain</keyword>
<evidence type="ECO:0000256" key="6">
    <source>
        <dbReference type="SAM" id="MobiDB-lite"/>
    </source>
</evidence>
<dbReference type="InterPro" id="IPR001452">
    <property type="entry name" value="SH3_domain"/>
</dbReference>
<keyword evidence="3" id="KW-0175">Coiled coil</keyword>
<dbReference type="CDD" id="cd11875">
    <property type="entry name" value="SH3_CD2AP-like_3"/>
    <property type="match status" value="1"/>
</dbReference>
<proteinExistence type="predicted"/>
<feature type="compositionally biased region" description="Low complexity" evidence="6">
    <location>
        <begin position="236"/>
        <end position="245"/>
    </location>
</feature>
<feature type="region of interest" description="Disordered" evidence="6">
    <location>
        <begin position="348"/>
        <end position="384"/>
    </location>
</feature>
<dbReference type="OrthoDB" id="73680at2759"/>
<feature type="compositionally biased region" description="Low complexity" evidence="6">
    <location>
        <begin position="424"/>
        <end position="433"/>
    </location>
</feature>
<dbReference type="PANTHER" id="PTHR14167">
    <property type="entry name" value="SH3 DOMAIN-CONTAINING"/>
    <property type="match status" value="1"/>
</dbReference>
<dbReference type="PROSITE" id="PS50002">
    <property type="entry name" value="SH3"/>
    <property type="match status" value="3"/>
</dbReference>
<dbReference type="AlphaFoldDB" id="A0A834XIY0"/>
<feature type="compositionally biased region" description="Basic residues" evidence="6">
    <location>
        <begin position="246"/>
        <end position="261"/>
    </location>
</feature>
<protein>
    <recommendedName>
        <fullName evidence="7">SH3 domain-containing protein</fullName>
    </recommendedName>
</protein>
<dbReference type="Proteomes" id="UP000639338">
    <property type="component" value="Unassembled WGS sequence"/>
</dbReference>
<keyword evidence="4" id="KW-0472">Membrane</keyword>
<dbReference type="PRINTS" id="PR00499">
    <property type="entry name" value="P67PHOX"/>
</dbReference>